<evidence type="ECO:0000313" key="3">
    <source>
        <dbReference type="Proteomes" id="UP000663760"/>
    </source>
</evidence>
<dbReference type="AlphaFoldDB" id="A0A7I8K981"/>
<gene>
    <name evidence="2" type="ORF">SI8410_04004932</name>
</gene>
<keyword evidence="3" id="KW-1185">Reference proteome</keyword>
<proteinExistence type="predicted"/>
<feature type="domain" description="Reverse transcriptase Ty1/copia-type" evidence="1">
    <location>
        <begin position="60"/>
        <end position="119"/>
    </location>
</feature>
<reference evidence="2" key="1">
    <citation type="submission" date="2020-02" db="EMBL/GenBank/DDBJ databases">
        <authorList>
            <person name="Scholz U."/>
            <person name="Mascher M."/>
            <person name="Fiebig A."/>
        </authorList>
    </citation>
    <scope>NUCLEOTIDE SEQUENCE</scope>
</reference>
<organism evidence="2 3">
    <name type="scientific">Spirodela intermedia</name>
    <name type="common">Intermediate duckweed</name>
    <dbReference type="NCBI Taxonomy" id="51605"/>
    <lineage>
        <taxon>Eukaryota</taxon>
        <taxon>Viridiplantae</taxon>
        <taxon>Streptophyta</taxon>
        <taxon>Embryophyta</taxon>
        <taxon>Tracheophyta</taxon>
        <taxon>Spermatophyta</taxon>
        <taxon>Magnoliopsida</taxon>
        <taxon>Liliopsida</taxon>
        <taxon>Araceae</taxon>
        <taxon>Lemnoideae</taxon>
        <taxon>Spirodela</taxon>
    </lineage>
</organism>
<dbReference type="EMBL" id="LR746267">
    <property type="protein sequence ID" value="CAA7394271.1"/>
    <property type="molecule type" value="Genomic_DNA"/>
</dbReference>
<dbReference type="Pfam" id="PF07727">
    <property type="entry name" value="RVT_2"/>
    <property type="match status" value="1"/>
</dbReference>
<protein>
    <recommendedName>
        <fullName evidence="1">Reverse transcriptase Ty1/copia-type domain-containing protein</fullName>
    </recommendedName>
</protein>
<evidence type="ECO:0000313" key="2">
    <source>
        <dbReference type="EMBL" id="CAA7394271.1"/>
    </source>
</evidence>
<accession>A0A7I8K981</accession>
<dbReference type="Proteomes" id="UP000663760">
    <property type="component" value="Chromosome 4"/>
</dbReference>
<name>A0A7I8K981_SPIIN</name>
<sequence length="120" mass="14087">MSSSSEEAYPRRFRDITQVYRDTEECNLMFEEPSFYQEAASQRIWRKAMEEEIEAIVKNHTWILTPSTEDCKPIEVIRHKARQVAKGYVQKLDIDYEEVFALVARMETIRVIIALVAQNG</sequence>
<evidence type="ECO:0000259" key="1">
    <source>
        <dbReference type="Pfam" id="PF07727"/>
    </source>
</evidence>
<dbReference type="OrthoDB" id="1930494at2759"/>
<dbReference type="InterPro" id="IPR013103">
    <property type="entry name" value="RVT_2"/>
</dbReference>